<dbReference type="EMBL" id="WIXE01020116">
    <property type="protein sequence ID" value="KAK5969479.1"/>
    <property type="molecule type" value="Genomic_DNA"/>
</dbReference>
<keyword evidence="1" id="KW-0812">Transmembrane</keyword>
<evidence type="ECO:0000313" key="2">
    <source>
        <dbReference type="EMBL" id="KAK5969479.1"/>
    </source>
</evidence>
<sequence>MATALPGDIQGNETIRSTFHIVFTHYTYCLSAYVIYGIPSLIVTLKVIVAIMSPKFKTFFGKPFFVLFAHNCIWTVIHFVYDFFTTRLPISGLITGWLTTLPSGRYLTAVYMIQYYLVYMTGYSATFVAVIRAIIVGSPIRGNKVRNLRRCF</sequence>
<feature type="transmembrane region" description="Helical" evidence="1">
    <location>
        <begin position="33"/>
        <end position="52"/>
    </location>
</feature>
<dbReference type="InterPro" id="IPR003839">
    <property type="entry name" value="7TM_GPCR_serpentine_rcpt_Sru"/>
</dbReference>
<evidence type="ECO:0000256" key="1">
    <source>
        <dbReference type="SAM" id="Phobius"/>
    </source>
</evidence>
<protein>
    <recommendedName>
        <fullName evidence="4">Serpentine receptor class gamma</fullName>
    </recommendedName>
</protein>
<reference evidence="2 3" key="1">
    <citation type="submission" date="2019-10" db="EMBL/GenBank/DDBJ databases">
        <title>Assembly and Annotation for the nematode Trichostrongylus colubriformis.</title>
        <authorList>
            <person name="Martin J."/>
        </authorList>
    </citation>
    <scope>NUCLEOTIDE SEQUENCE [LARGE SCALE GENOMIC DNA]</scope>
    <source>
        <strain evidence="2">G859</strain>
        <tissue evidence="2">Whole worm</tissue>
    </source>
</reference>
<name>A0AAN8ICP4_TRICO</name>
<dbReference type="AlphaFoldDB" id="A0AAN8ICP4"/>
<evidence type="ECO:0008006" key="4">
    <source>
        <dbReference type="Google" id="ProtNLM"/>
    </source>
</evidence>
<dbReference type="Proteomes" id="UP001331761">
    <property type="component" value="Unassembled WGS sequence"/>
</dbReference>
<keyword evidence="1" id="KW-0472">Membrane</keyword>
<feature type="transmembrane region" description="Helical" evidence="1">
    <location>
        <begin position="64"/>
        <end position="81"/>
    </location>
</feature>
<keyword evidence="1" id="KW-1133">Transmembrane helix</keyword>
<dbReference type="Pfam" id="PF10322">
    <property type="entry name" value="7TM_GPCR_Sru"/>
    <property type="match status" value="1"/>
</dbReference>
<accession>A0AAN8ICP4</accession>
<organism evidence="2 3">
    <name type="scientific">Trichostrongylus colubriformis</name>
    <name type="common">Black scour worm</name>
    <dbReference type="NCBI Taxonomy" id="6319"/>
    <lineage>
        <taxon>Eukaryota</taxon>
        <taxon>Metazoa</taxon>
        <taxon>Ecdysozoa</taxon>
        <taxon>Nematoda</taxon>
        <taxon>Chromadorea</taxon>
        <taxon>Rhabditida</taxon>
        <taxon>Rhabditina</taxon>
        <taxon>Rhabditomorpha</taxon>
        <taxon>Strongyloidea</taxon>
        <taxon>Trichostrongylidae</taxon>
        <taxon>Trichostrongylus</taxon>
    </lineage>
</organism>
<evidence type="ECO:0000313" key="3">
    <source>
        <dbReference type="Proteomes" id="UP001331761"/>
    </source>
</evidence>
<comment type="caution">
    <text evidence="2">The sequence shown here is derived from an EMBL/GenBank/DDBJ whole genome shotgun (WGS) entry which is preliminary data.</text>
</comment>
<gene>
    <name evidence="2" type="ORF">GCK32_013328</name>
</gene>
<proteinExistence type="predicted"/>
<feature type="transmembrane region" description="Helical" evidence="1">
    <location>
        <begin position="116"/>
        <end position="140"/>
    </location>
</feature>
<dbReference type="PANTHER" id="PTHR46045">
    <property type="entry name" value="SERPENTINE RECEPTOR, CLASS U-RELATED"/>
    <property type="match status" value="1"/>
</dbReference>
<keyword evidence="3" id="KW-1185">Reference proteome</keyword>